<keyword evidence="7 8" id="KW-0472">Membrane</keyword>
<feature type="transmembrane region" description="Helical" evidence="8">
    <location>
        <begin position="153"/>
        <end position="175"/>
    </location>
</feature>
<feature type="transmembrane region" description="Helical" evidence="8">
    <location>
        <begin position="6"/>
        <end position="22"/>
    </location>
</feature>
<keyword evidence="5" id="KW-0378">Hydrolase</keyword>
<protein>
    <recommendedName>
        <fullName evidence="11">Exosortase family protein XrtG</fullName>
    </recommendedName>
</protein>
<dbReference type="EMBL" id="AZFS01000064">
    <property type="protein sequence ID" value="KRL93379.1"/>
    <property type="molecule type" value="Genomic_DNA"/>
</dbReference>
<dbReference type="RefSeq" id="WP_057735093.1">
    <property type="nucleotide sequence ID" value="NZ_AZFS01000064.1"/>
</dbReference>
<keyword evidence="4 8" id="KW-0812">Transmembrane</keyword>
<feature type="transmembrane region" description="Helical" evidence="8">
    <location>
        <begin position="122"/>
        <end position="147"/>
    </location>
</feature>
<keyword evidence="10" id="KW-1185">Reference proteome</keyword>
<feature type="transmembrane region" description="Helical" evidence="8">
    <location>
        <begin position="29"/>
        <end position="50"/>
    </location>
</feature>
<evidence type="ECO:0000256" key="7">
    <source>
        <dbReference type="ARBA" id="ARBA00023136"/>
    </source>
</evidence>
<evidence type="ECO:0000256" key="1">
    <source>
        <dbReference type="ARBA" id="ARBA00004651"/>
    </source>
</evidence>
<reference evidence="9 10" key="1">
    <citation type="journal article" date="2015" name="Genome Announc.">
        <title>Expanding the biotechnology potential of lactobacilli through comparative genomics of 213 strains and associated genera.</title>
        <authorList>
            <person name="Sun Z."/>
            <person name="Harris H.M."/>
            <person name="McCann A."/>
            <person name="Guo C."/>
            <person name="Argimon S."/>
            <person name="Zhang W."/>
            <person name="Yang X."/>
            <person name="Jeffery I.B."/>
            <person name="Cooney J.C."/>
            <person name="Kagawa T.F."/>
            <person name="Liu W."/>
            <person name="Song Y."/>
            <person name="Salvetti E."/>
            <person name="Wrobel A."/>
            <person name="Rasinkangas P."/>
            <person name="Parkhill J."/>
            <person name="Rea M.C."/>
            <person name="O'Sullivan O."/>
            <person name="Ritari J."/>
            <person name="Douillard F.P."/>
            <person name="Paul Ross R."/>
            <person name="Yang R."/>
            <person name="Briner A.E."/>
            <person name="Felis G.E."/>
            <person name="de Vos W.M."/>
            <person name="Barrangou R."/>
            <person name="Klaenhammer T.R."/>
            <person name="Caufield P.W."/>
            <person name="Cui Y."/>
            <person name="Zhang H."/>
            <person name="O'Toole P.W."/>
        </authorList>
    </citation>
    <scope>NUCLEOTIDE SEQUENCE [LARGE SCALE GENOMIC DNA]</scope>
    <source>
        <strain evidence="9 10">DSM 16381</strain>
    </source>
</reference>
<evidence type="ECO:0000256" key="5">
    <source>
        <dbReference type="ARBA" id="ARBA00022801"/>
    </source>
</evidence>
<dbReference type="Proteomes" id="UP000051580">
    <property type="component" value="Unassembled WGS sequence"/>
</dbReference>
<dbReference type="NCBIfam" id="TIGR04178">
    <property type="entry name" value="exo_archaeo"/>
    <property type="match status" value="1"/>
</dbReference>
<dbReference type="GO" id="GO:0008233">
    <property type="term" value="F:peptidase activity"/>
    <property type="evidence" value="ECO:0007669"/>
    <property type="project" value="UniProtKB-KW"/>
</dbReference>
<dbReference type="NCBIfam" id="TIGR03110">
    <property type="entry name" value="exosort_Gpos"/>
    <property type="match status" value="1"/>
</dbReference>
<gene>
    <name evidence="9" type="ORF">FD28_GL001256</name>
</gene>
<accession>A0A0R1UPP1</accession>
<sequence>MSSYLLLGIIVWLYIISVLKRAHLSAYYFIAGSVGLFFILIALGNPYWVWFMTHLVINGVATLGDLTHWCRVFTKYGIVYIGNSVNPVTMSIDYECSGIIETTAFIGLLAFFPTYSRQEKNFYLIVGIVWIYLANVMRLMLVVSLVYFGGAGWYFMAHTLLGRLFFYVLVIVLYYNVFTYSQLSQSLYTNFKRHFSRGKQS</sequence>
<dbReference type="AlphaFoldDB" id="A0A0R1UPP1"/>
<evidence type="ECO:0000256" key="4">
    <source>
        <dbReference type="ARBA" id="ARBA00022692"/>
    </source>
</evidence>
<evidence type="ECO:0000256" key="3">
    <source>
        <dbReference type="ARBA" id="ARBA00022670"/>
    </source>
</evidence>
<proteinExistence type="predicted"/>
<evidence type="ECO:0008006" key="11">
    <source>
        <dbReference type="Google" id="ProtNLM"/>
    </source>
</evidence>
<keyword evidence="6 8" id="KW-1133">Transmembrane helix</keyword>
<keyword evidence="2" id="KW-1003">Cell membrane</keyword>
<evidence type="ECO:0000313" key="9">
    <source>
        <dbReference type="EMBL" id="KRL93379.1"/>
    </source>
</evidence>
<dbReference type="InterPro" id="IPR017541">
    <property type="entry name" value="Exosort-XrtG"/>
</dbReference>
<dbReference type="OrthoDB" id="1915311at2"/>
<dbReference type="STRING" id="1423753.FD28_GL001256"/>
<dbReference type="PATRIC" id="fig|1423753.3.peg.1305"/>
<evidence type="ECO:0000256" key="2">
    <source>
        <dbReference type="ARBA" id="ARBA00022475"/>
    </source>
</evidence>
<dbReference type="GO" id="GO:0005886">
    <property type="term" value="C:plasma membrane"/>
    <property type="evidence" value="ECO:0007669"/>
    <property type="project" value="UniProtKB-SubCell"/>
</dbReference>
<evidence type="ECO:0000256" key="8">
    <source>
        <dbReference type="SAM" id="Phobius"/>
    </source>
</evidence>
<dbReference type="InterPro" id="IPR026392">
    <property type="entry name" value="Exo/Archaeosortase_dom"/>
</dbReference>
<evidence type="ECO:0000313" key="10">
    <source>
        <dbReference type="Proteomes" id="UP000051580"/>
    </source>
</evidence>
<keyword evidence="3" id="KW-0645">Protease</keyword>
<evidence type="ECO:0000256" key="6">
    <source>
        <dbReference type="ARBA" id="ARBA00022989"/>
    </source>
</evidence>
<comment type="subcellular location">
    <subcellularLocation>
        <location evidence="1">Cell membrane</location>
        <topology evidence="1">Multi-pass membrane protein</topology>
    </subcellularLocation>
</comment>
<comment type="caution">
    <text evidence="9">The sequence shown here is derived from an EMBL/GenBank/DDBJ whole genome shotgun (WGS) entry which is preliminary data.</text>
</comment>
<dbReference type="GO" id="GO:0006508">
    <property type="term" value="P:proteolysis"/>
    <property type="evidence" value="ECO:0007669"/>
    <property type="project" value="UniProtKB-KW"/>
</dbReference>
<name>A0A0R1UPP1_9LACO</name>
<organism evidence="9 10">
    <name type="scientific">Levilactobacillus hammesii DSM 16381</name>
    <dbReference type="NCBI Taxonomy" id="1423753"/>
    <lineage>
        <taxon>Bacteria</taxon>
        <taxon>Bacillati</taxon>
        <taxon>Bacillota</taxon>
        <taxon>Bacilli</taxon>
        <taxon>Lactobacillales</taxon>
        <taxon>Lactobacillaceae</taxon>
        <taxon>Levilactobacillus</taxon>
    </lineage>
</organism>